<keyword evidence="2" id="KW-1185">Reference proteome</keyword>
<name>A0A6M0JY03_9GAMM</name>
<dbReference type="GO" id="GO:0015035">
    <property type="term" value="F:protein-disulfide reductase activity"/>
    <property type="evidence" value="ECO:0007669"/>
    <property type="project" value="InterPro"/>
</dbReference>
<accession>A0A6M0JY03</accession>
<gene>
    <name evidence="1" type="ORF">G3446_04860</name>
</gene>
<proteinExistence type="predicted"/>
<dbReference type="AlphaFoldDB" id="A0A6M0JY03"/>
<protein>
    <submittedName>
        <fullName evidence="1">DUF393 domain-containing protein</fullName>
    </submittedName>
</protein>
<evidence type="ECO:0000313" key="1">
    <source>
        <dbReference type="EMBL" id="NEV61237.1"/>
    </source>
</evidence>
<comment type="caution">
    <text evidence="1">The sequence shown here is derived from an EMBL/GenBank/DDBJ whole genome shotgun (WGS) entry which is preliminary data.</text>
</comment>
<dbReference type="RefSeq" id="WP_164451282.1">
    <property type="nucleotide sequence ID" value="NZ_JAAIJQ010000010.1"/>
</dbReference>
<dbReference type="PANTHER" id="PTHR34290">
    <property type="entry name" value="SI:CH73-390P7.2"/>
    <property type="match status" value="1"/>
</dbReference>
<evidence type="ECO:0000313" key="2">
    <source>
        <dbReference type="Proteomes" id="UP000483379"/>
    </source>
</evidence>
<dbReference type="InterPro" id="IPR044691">
    <property type="entry name" value="DCC1_Trx"/>
</dbReference>
<dbReference type="Proteomes" id="UP000483379">
    <property type="component" value="Unassembled WGS sequence"/>
</dbReference>
<dbReference type="InterPro" id="IPR007263">
    <property type="entry name" value="DCC1-like"/>
</dbReference>
<reference evidence="1 2" key="1">
    <citation type="submission" date="2020-02" db="EMBL/GenBank/DDBJ databases">
        <title>Genome sequences of Thiorhodococcus mannitoliphagus and Thiorhodococcus minor, purple sulfur photosynthetic bacteria in the gammaproteobacterial family, Chromatiaceae.</title>
        <authorList>
            <person name="Aviles F.A."/>
            <person name="Meyer T.E."/>
            <person name="Kyndt J.A."/>
        </authorList>
    </citation>
    <scope>NUCLEOTIDE SEQUENCE [LARGE SCALE GENOMIC DNA]</scope>
    <source>
        <strain evidence="1 2">DSM 11518</strain>
    </source>
</reference>
<dbReference type="Pfam" id="PF04134">
    <property type="entry name" value="DCC1-like"/>
    <property type="match status" value="1"/>
</dbReference>
<dbReference type="PANTHER" id="PTHR34290:SF2">
    <property type="entry name" value="OS04G0668800 PROTEIN"/>
    <property type="match status" value="1"/>
</dbReference>
<dbReference type="EMBL" id="JAAIJQ010000010">
    <property type="protein sequence ID" value="NEV61237.1"/>
    <property type="molecule type" value="Genomic_DNA"/>
</dbReference>
<sequence>MTHQTSTTETPPALCVLYDGGCPVCRREIAHYQGLRPLRPVEWVDIHADPQAPERLGVTWEAAMARFHVFEGERARGGAAAFLLLWSAMPGWRHLASIVRTLRLQGLLERGYSWFAERRLGSRCTEASCDIQPPDADLSAPTTER</sequence>
<organism evidence="1 2">
    <name type="scientific">Thiorhodococcus minor</name>
    <dbReference type="NCBI Taxonomy" id="57489"/>
    <lineage>
        <taxon>Bacteria</taxon>
        <taxon>Pseudomonadati</taxon>
        <taxon>Pseudomonadota</taxon>
        <taxon>Gammaproteobacteria</taxon>
        <taxon>Chromatiales</taxon>
        <taxon>Chromatiaceae</taxon>
        <taxon>Thiorhodococcus</taxon>
    </lineage>
</organism>